<reference evidence="1 2" key="1">
    <citation type="submission" date="2017-11" db="EMBL/GenBank/DDBJ databases">
        <title>Draft Genome Sequence of Lactobacillus curieae NBRC 111893 isolated from Koso, a Japanese sugar-Vegetable Fermented Beverage.</title>
        <authorList>
            <person name="Chiou T.Y."/>
            <person name="Oshima K."/>
            <person name="Suda W."/>
            <person name="Hattori M."/>
            <person name="Takahashi T."/>
        </authorList>
    </citation>
    <scope>NUCLEOTIDE SEQUENCE [LARGE SCALE GENOMIC DNA]</scope>
    <source>
        <strain evidence="1 2">NBRC111893</strain>
    </source>
</reference>
<name>A0A401FHR7_9LACO</name>
<proteinExistence type="predicted"/>
<dbReference type="AlphaFoldDB" id="A0A401FHR7"/>
<gene>
    <name evidence="1" type="ORF">NBRC111893_66</name>
</gene>
<protein>
    <recommendedName>
        <fullName evidence="3">SnoaL-like domain-containing protein</fullName>
    </recommendedName>
</protein>
<evidence type="ECO:0000313" key="2">
    <source>
        <dbReference type="Proteomes" id="UP000286974"/>
    </source>
</evidence>
<accession>A0A401FHR7</accession>
<dbReference type="InterPro" id="IPR032710">
    <property type="entry name" value="NTF2-like_dom_sf"/>
</dbReference>
<dbReference type="Gene3D" id="3.10.450.50">
    <property type="match status" value="1"/>
</dbReference>
<dbReference type="OrthoDB" id="764870at2"/>
<keyword evidence="2" id="KW-1185">Reference proteome</keyword>
<dbReference type="RefSeq" id="WP_125007544.1">
    <property type="nucleotide sequence ID" value="NZ_BEXA01000001.1"/>
</dbReference>
<evidence type="ECO:0008006" key="3">
    <source>
        <dbReference type="Google" id="ProtNLM"/>
    </source>
</evidence>
<sequence>MGNSEDLLTIMQMITQADQLASQKDAKRYVALFSDDGAIEGTQGSAIGHEELKTWSKMFGTRKDIHFI</sequence>
<dbReference type="SUPFAM" id="SSF54427">
    <property type="entry name" value="NTF2-like"/>
    <property type="match status" value="1"/>
</dbReference>
<evidence type="ECO:0000313" key="1">
    <source>
        <dbReference type="EMBL" id="GAY71920.1"/>
    </source>
</evidence>
<comment type="caution">
    <text evidence="1">The sequence shown here is derived from an EMBL/GenBank/DDBJ whole genome shotgun (WGS) entry which is preliminary data.</text>
</comment>
<dbReference type="Proteomes" id="UP000286974">
    <property type="component" value="Unassembled WGS sequence"/>
</dbReference>
<dbReference type="EMBL" id="BEXA01000001">
    <property type="protein sequence ID" value="GAY71920.1"/>
    <property type="molecule type" value="Genomic_DNA"/>
</dbReference>
<organism evidence="1 2">
    <name type="scientific">Lentilactobacillus kosonis</name>
    <dbReference type="NCBI Taxonomy" id="2810561"/>
    <lineage>
        <taxon>Bacteria</taxon>
        <taxon>Bacillati</taxon>
        <taxon>Bacillota</taxon>
        <taxon>Bacilli</taxon>
        <taxon>Lactobacillales</taxon>
        <taxon>Lactobacillaceae</taxon>
        <taxon>Lentilactobacillus</taxon>
    </lineage>
</organism>